<feature type="compositionally biased region" description="Basic residues" evidence="2">
    <location>
        <begin position="1446"/>
        <end position="1472"/>
    </location>
</feature>
<feature type="transmembrane region" description="Helical" evidence="1">
    <location>
        <begin position="83"/>
        <end position="103"/>
    </location>
</feature>
<feature type="region of interest" description="Disordered" evidence="2">
    <location>
        <begin position="1526"/>
        <end position="1633"/>
    </location>
</feature>
<dbReference type="PANTHER" id="PTHR33163">
    <property type="entry name" value="PROTEIN TIC 214-RELATED"/>
    <property type="match status" value="1"/>
</dbReference>
<comment type="similarity">
    <text evidence="1">Belongs to the TIC214 family.</text>
</comment>
<dbReference type="EMBL" id="BK063226">
    <property type="protein sequence ID" value="DBA09113.1"/>
    <property type="molecule type" value="Genomic_DNA"/>
</dbReference>
<dbReference type="Pfam" id="PF05758">
    <property type="entry name" value="Ycf1"/>
    <property type="match status" value="2"/>
</dbReference>
<keyword evidence="1" id="KW-1001">Plastid inner membrane</keyword>
<keyword evidence="1" id="KW-0812">Transmembrane</keyword>
<dbReference type="GO" id="GO:0015031">
    <property type="term" value="P:protein transport"/>
    <property type="evidence" value="ECO:0007669"/>
    <property type="project" value="UniProtKB-KW"/>
</dbReference>
<feature type="region of interest" description="Disordered" evidence="2">
    <location>
        <begin position="1439"/>
        <end position="1494"/>
    </location>
</feature>
<dbReference type="GO" id="GO:0009706">
    <property type="term" value="C:chloroplast inner membrane"/>
    <property type="evidence" value="ECO:0007669"/>
    <property type="project" value="UniProtKB-SubCell"/>
</dbReference>
<keyword evidence="1" id="KW-1133">Transmembrane helix</keyword>
<dbReference type="EMBL" id="MZ934759">
    <property type="protein sequence ID" value="WML68935.1"/>
    <property type="molecule type" value="Genomic_DNA"/>
</dbReference>
<keyword evidence="1" id="KW-0813">Transport</keyword>
<proteinExistence type="inferred from homology"/>
<feature type="compositionally biased region" description="Acidic residues" evidence="2">
    <location>
        <begin position="1711"/>
        <end position="1720"/>
    </location>
</feature>
<protein>
    <recommendedName>
        <fullName evidence="1">Protein TIC 214</fullName>
    </recommendedName>
    <alternativeName>
        <fullName evidence="1">Translocon at the inner envelope membrane of chloroplasts 214</fullName>
    </alternativeName>
</protein>
<feature type="region of interest" description="Disordered" evidence="2">
    <location>
        <begin position="726"/>
        <end position="774"/>
    </location>
</feature>
<gene>
    <name evidence="3" type="primary">ycf1</name>
    <name evidence="1" type="synonym">TIC214</name>
</gene>
<reference evidence="3" key="2">
    <citation type="journal article" date="2023" name="PLoS ONE">
        <title>Comparative analysis of the complete chloroplast genome of Papaveraceae to identify rearrangements within the Corydalis chloroplast genome.</title>
        <authorList>
            <person name="Kim S.-C."/>
            <person name="Ha Y.H."/>
            <person name="Park B.K."/>
            <person name="Jang J.E."/>
            <person name="Kang E.S."/>
            <person name="Kim Y.S."/>
            <person name="Kim T.H."/>
            <person name="Kim H.J."/>
        </authorList>
    </citation>
    <scope>NUCLEOTIDE SEQUENCE</scope>
</reference>
<feature type="transmembrane region" description="Helical" evidence="1">
    <location>
        <begin position="56"/>
        <end position="77"/>
    </location>
</feature>
<comment type="subcellular location">
    <subcellularLocation>
        <location evidence="1">Plastid</location>
        <location evidence="1">Chloroplast inner membrane</location>
    </subcellularLocation>
</comment>
<feature type="region of interest" description="Disordered" evidence="2">
    <location>
        <begin position="449"/>
        <end position="494"/>
    </location>
</feature>
<dbReference type="PANTHER" id="PTHR33163:SF40">
    <property type="entry name" value="PROTEIN TIC 214"/>
    <property type="match status" value="1"/>
</dbReference>
<geneLocation type="chloroplast" evidence="3"/>
<feature type="compositionally biased region" description="Basic and acidic residues" evidence="2">
    <location>
        <begin position="267"/>
        <end position="276"/>
    </location>
</feature>
<feature type="compositionally biased region" description="Acidic residues" evidence="2">
    <location>
        <begin position="1734"/>
        <end position="1758"/>
    </location>
</feature>
<evidence type="ECO:0000313" key="3">
    <source>
        <dbReference type="EMBL" id="DBA09113.1"/>
    </source>
</evidence>
<dbReference type="InterPro" id="IPR008896">
    <property type="entry name" value="TIC214"/>
</dbReference>
<name>A0AA48P8N9_9MAGN</name>
<keyword evidence="1" id="KW-0653">Protein transport</keyword>
<comment type="function">
    <text evidence="1">Involved in protein precursor import into chloroplasts. May be part of an intermediate translocation complex acting as a protein-conducting channel at the inner envelope.</text>
</comment>
<feature type="compositionally biased region" description="Acidic residues" evidence="2">
    <location>
        <begin position="727"/>
        <end position="768"/>
    </location>
</feature>
<dbReference type="RefSeq" id="YP_010950946.1">
    <property type="nucleotide sequence ID" value="NC_082826.1"/>
</dbReference>
<keyword evidence="1 3" id="KW-0934">Plastid</keyword>
<accession>A0AA48P8N9</accession>
<evidence type="ECO:0000313" key="4">
    <source>
        <dbReference type="EMBL" id="WML68935.1"/>
    </source>
</evidence>
<sequence length="1967" mass="233826">MFKLFRLATLVRLCMRISNSVVVAGLYYGFLTAGAIGPSYLLLLRVRLMEEGSEKDVSATTGFLMGQLIMFISIYYAPLHLALGRPHTITILSLLYFMFSFVWRNDKDFFDSVATTRNGMRNLGTQYVFLTNLIFPLFNHFVFPSSTLPRLISIYMFRCNNNKMLFLTSSFVGWFIGHILCMKGFELVLFWIRKKHSIRLNKYRRNSLERSFTILVFLCFVYYLGRIPSPIRIEDKQKKRKKTSATAERGQSEDETDVEIDTTSKPGQERSAKEDTSLFSEDSDNLDEKLKEKKDFFCSEKPLVTSLFDYKRWNRPWRYLKTDEFKKKALRNEMSDYFFYTCRSDGKQRISFTYPPSLSTFFEMIERKGFLYTPEKIPSDELYNHWIYINEQKRNSLSNELYHRIDALERGSLDLDVLEKRIRLCNDETAQECLPKRYDCFLNGPSRGTTKLPPSIEKDDEDENDNEKEKEKENEKEKKKEKEKENEKEKDYLITPTGDSKEKVWINKFHDTLFSDYEEFEQKLDTFEEKSLLSDQGKMDSENQVQYFFGPSTTEPKDQTSQKNTKGGLDLKKKKKRPLKEIEKKVARWKYKLINDSKKETTLEEEHPDVAAIVSRDFKAVFIFDWQDYFTKLGKANEYDDKEKDTQDILARYSKQSNFNRDLIKGSVRAQRRKTVTWKLFETILHSPLFVDRIDTIFSPILQIQNSIFRIFRNWMGKGGEVKTWDYEEDEAQEREDEAQEREDETQEREDETQEREDEAQEREDEAQERERAEEERLERVELWDSIPLGHAIRGYLLLGHSILRKKIVLPSLIIAKNFSLIFLFPFQFRNKFSQWYKDWDEDWKAWGREIHVNCTHNGVSISEKEFPQDWLTDGIQIKILFPFRLRYSFQLRPHHKQKQKDPMQKKRKKAKFSFLTTWGMETERPFGAHLEEPHPLEPIYKEFEKRIRDAKKKCFLLLNKMLKKMLKKKAKWILDPFIKIKQLAKGNRNKKMGLRDGYELSETQHEKNFIISNQIFDDDESSSRIQSMDWTKSSLTEQKIKDLSDRTNTIRNQIEKITNDKKTKFLIPDRNLSPSEASFAEKRLDSSKNLWQIVKRKSVRLIRKGRFFLAFFIESIFFQSLIYISRVNVQTFLELKTKIIDRYSYKQTNQERMDENTIHWISTIKNIKKQFSNSNIGDKNSKNFWGIFSLSQAYVFYKLSQSPGIHKYPLKSVLQYSRTSLFLKDRIKNFFGTQGIFHSESRYKKHGNAEINEWKNWLSGHYQYDLSQTRLAKFMSQKWRNRVNQSCKVQNIDSLSLDSYEKNQLILFEKQKEKAASLSVKTKNDKLKKHYKYDLLSHKYINSDERKDFSIYGLPLQGNEGRGIPSKYITYKPDFFSIRRYIRKNPDRKYLDWQIICFIKTRHIEAWINKKKRIATHYSPIINTIDKKDLFYHAIHKQVNSSKNNTKKNNTKKNNTKNKNTKNKNTKNKKNHPFDWMGMNKARLTQTQRSKKSIYEKYRRKPWIIPIKLLLFEFTNNQNIRDIGENKNTKEKEKKDLELEKKNQEEKKEKKQPGQGKPRSNQPNQRKPKSNQPNQGKLKSNQPNQGKLKSNQPNQGKLKSNQPNQQQDVKQESGGANIDKYKKKTQEKKPWKPTTDLDIFLKNKSYVDFRLNWNNFFEENVITTINISTFLLRMKNPIEMALSFFRRKEMPLASLMDRIPKLIQPELTLESEPELTLESEPERTRESALELTLETEPELTLETEPELTLESEPEPTLESELKPTLESEPESPIGFPKELIRGELIIKLVPMPRKWDGPLIMYQTIAISLIHKNKHPIHINRKCREKEKRNVDRNDFSEVITKQEKMVENIDENHYDLLVPEKISSPRRRRELRILICLNYGKKNMDGVGKKKVFCNKNNVRNCDPLFTNSKDLDIETNQFIKLKFFLWPNYRLEDLACMNRYWFDTSNGSRFSLLRIRMYPPLKIR</sequence>
<dbReference type="GeneID" id="84879043"/>
<feature type="transmembrane region" description="Helical" evidence="1">
    <location>
        <begin position="212"/>
        <end position="231"/>
    </location>
</feature>
<reference evidence="4" key="1">
    <citation type="submission" date="2021-08" db="EMBL/GenBank/DDBJ databases">
        <title>Complete chloroplast genome of a Chinese endemic species Corydalis heracleifolia (Papaveraceae).</title>
        <authorList>
            <person name="Fu S.Q."/>
        </authorList>
    </citation>
    <scope>NUCLEOTIDE SEQUENCE</scope>
</reference>
<feature type="transmembrane region" description="Helical" evidence="1">
    <location>
        <begin position="171"/>
        <end position="192"/>
    </location>
</feature>
<feature type="region of interest" description="Disordered" evidence="2">
    <location>
        <begin position="238"/>
        <end position="283"/>
    </location>
</feature>
<keyword evidence="1 3" id="KW-0150">Chloroplast</keyword>
<feature type="region of interest" description="Disordered" evidence="2">
    <location>
        <begin position="1711"/>
        <end position="1774"/>
    </location>
</feature>
<keyword evidence="1" id="KW-0472">Membrane</keyword>
<feature type="compositionally biased region" description="Basic and acidic residues" evidence="2">
    <location>
        <begin position="467"/>
        <end position="492"/>
    </location>
</feature>
<evidence type="ECO:0000256" key="2">
    <source>
        <dbReference type="SAM" id="MobiDB-lite"/>
    </source>
</evidence>
<comment type="subunit">
    <text evidence="1">Part of the Tic complex.</text>
</comment>
<evidence type="ECO:0000256" key="1">
    <source>
        <dbReference type="RuleBase" id="RU364085"/>
    </source>
</evidence>
<feature type="compositionally biased region" description="Polar residues" evidence="2">
    <location>
        <begin position="1559"/>
        <end position="1609"/>
    </location>
</feature>
<organism evidence="3">
    <name type="scientific">Corydalis heracleifolia</name>
    <dbReference type="NCBI Taxonomy" id="2873415"/>
    <lineage>
        <taxon>Eukaryota</taxon>
        <taxon>Viridiplantae</taxon>
        <taxon>Streptophyta</taxon>
        <taxon>Embryophyta</taxon>
        <taxon>Tracheophyta</taxon>
        <taxon>Spermatophyta</taxon>
        <taxon>Magnoliopsida</taxon>
        <taxon>Ranunculales</taxon>
        <taxon>Papaveraceae</taxon>
        <taxon>Fumarioideae</taxon>
        <taxon>Corydalis</taxon>
    </lineage>
</organism>
<feature type="region of interest" description="Disordered" evidence="2">
    <location>
        <begin position="550"/>
        <end position="574"/>
    </location>
</feature>
<feature type="transmembrane region" description="Helical" evidence="1">
    <location>
        <begin position="26"/>
        <end position="44"/>
    </location>
</feature>
<feature type="compositionally biased region" description="Basic and acidic residues" evidence="2">
    <location>
        <begin position="1526"/>
        <end position="1553"/>
    </location>
</feature>